<evidence type="ECO:0000313" key="6">
    <source>
        <dbReference type="Proteomes" id="UP000427769"/>
    </source>
</evidence>
<dbReference type="PRINTS" id="PR00080">
    <property type="entry name" value="SDRFAMILY"/>
</dbReference>
<gene>
    <name evidence="5" type="ORF">DSCW_20430</name>
</gene>
<name>A0A5K7YZ05_9BACT</name>
<dbReference type="RefSeq" id="WP_155303635.1">
    <property type="nucleotide sequence ID" value="NZ_AP021875.1"/>
</dbReference>
<sequence>MKIEGHTVVITGGASGLGEGCVRNFTGKGANAVILDLDETRGNQIASDLGAAALFCKTDVTDPKSVQQAIDMAMDRFGVIHIAVNCAGVATPSKVLGKHGPMAIKTFDQVIRINLIGTMNIIRLAAEKMTRNEPNLDGEKGVIINTASIAAFDGQIGQAAYAASKAGIVGMTLPIAREFTNHGIRVMTIAPGLFETPMLAGLPEKAQQSLIASIPFPKRLGKPSEFAQLATQIIENPILNGETIRLDSAIRMGA</sequence>
<evidence type="ECO:0000256" key="2">
    <source>
        <dbReference type="ARBA" id="ARBA00023002"/>
    </source>
</evidence>
<dbReference type="SUPFAM" id="SSF51735">
    <property type="entry name" value="NAD(P)-binding Rossmann-fold domains"/>
    <property type="match status" value="1"/>
</dbReference>
<dbReference type="InterPro" id="IPR036291">
    <property type="entry name" value="NAD(P)-bd_dom_sf"/>
</dbReference>
<dbReference type="PROSITE" id="PS00061">
    <property type="entry name" value="ADH_SHORT"/>
    <property type="match status" value="1"/>
</dbReference>
<accession>A0A5K7YZ05</accession>
<dbReference type="GO" id="GO:0016491">
    <property type="term" value="F:oxidoreductase activity"/>
    <property type="evidence" value="ECO:0007669"/>
    <property type="project" value="UniProtKB-KW"/>
</dbReference>
<comment type="similarity">
    <text evidence="1 3">Belongs to the short-chain dehydrogenases/reductases (SDR) family.</text>
</comment>
<evidence type="ECO:0000256" key="1">
    <source>
        <dbReference type="ARBA" id="ARBA00006484"/>
    </source>
</evidence>
<dbReference type="EMBL" id="AP021875">
    <property type="protein sequence ID" value="BBO74626.1"/>
    <property type="molecule type" value="Genomic_DNA"/>
</dbReference>
<dbReference type="PRINTS" id="PR00081">
    <property type="entry name" value="GDHRDH"/>
</dbReference>
<dbReference type="InterPro" id="IPR057326">
    <property type="entry name" value="KR_dom"/>
</dbReference>
<dbReference type="InterPro" id="IPR002347">
    <property type="entry name" value="SDR_fam"/>
</dbReference>
<dbReference type="PANTHER" id="PTHR43658:SF8">
    <property type="entry name" value="17-BETA-HYDROXYSTEROID DEHYDROGENASE 14-RELATED"/>
    <property type="match status" value="1"/>
</dbReference>
<dbReference type="SMART" id="SM00822">
    <property type="entry name" value="PKS_KR"/>
    <property type="match status" value="1"/>
</dbReference>
<dbReference type="Pfam" id="PF00106">
    <property type="entry name" value="adh_short"/>
    <property type="match status" value="1"/>
</dbReference>
<keyword evidence="2" id="KW-0560">Oxidoreductase</keyword>
<proteinExistence type="inferred from homology"/>
<dbReference type="AlphaFoldDB" id="A0A5K7YZ05"/>
<dbReference type="InterPro" id="IPR020904">
    <property type="entry name" value="Sc_DH/Rdtase_CS"/>
</dbReference>
<reference evidence="5 6" key="1">
    <citation type="submission" date="2019-11" db="EMBL/GenBank/DDBJ databases">
        <title>Comparative genomics of hydrocarbon-degrading Desulfosarcina strains.</title>
        <authorList>
            <person name="Watanabe M."/>
            <person name="Kojima H."/>
            <person name="Fukui M."/>
        </authorList>
    </citation>
    <scope>NUCLEOTIDE SEQUENCE [LARGE SCALE GENOMIC DNA]</scope>
    <source>
        <strain evidence="5 6">PP31</strain>
    </source>
</reference>
<protein>
    <submittedName>
        <fullName evidence="5">3-hydroxy-2-methylbutyryl-CoA dehydrogenase</fullName>
    </submittedName>
</protein>
<dbReference type="KEGG" id="dwd:DSCW_20430"/>
<dbReference type="PANTHER" id="PTHR43658">
    <property type="entry name" value="SHORT-CHAIN DEHYDROGENASE/REDUCTASE"/>
    <property type="match status" value="1"/>
</dbReference>
<evidence type="ECO:0000259" key="4">
    <source>
        <dbReference type="SMART" id="SM00822"/>
    </source>
</evidence>
<dbReference type="Proteomes" id="UP000427769">
    <property type="component" value="Chromosome"/>
</dbReference>
<feature type="domain" description="Ketoreductase" evidence="4">
    <location>
        <begin position="6"/>
        <end position="200"/>
    </location>
</feature>
<dbReference type="OrthoDB" id="9789398at2"/>
<keyword evidence="6" id="KW-1185">Reference proteome</keyword>
<evidence type="ECO:0000313" key="5">
    <source>
        <dbReference type="EMBL" id="BBO74626.1"/>
    </source>
</evidence>
<dbReference type="FunFam" id="3.40.50.720:FF:000215">
    <property type="entry name" value="3-hydroxyacyl-CoA dehydrogenase type-2"/>
    <property type="match status" value="1"/>
</dbReference>
<organism evidence="5 6">
    <name type="scientific">Desulfosarcina widdelii</name>
    <dbReference type="NCBI Taxonomy" id="947919"/>
    <lineage>
        <taxon>Bacteria</taxon>
        <taxon>Pseudomonadati</taxon>
        <taxon>Thermodesulfobacteriota</taxon>
        <taxon>Desulfobacteria</taxon>
        <taxon>Desulfobacterales</taxon>
        <taxon>Desulfosarcinaceae</taxon>
        <taxon>Desulfosarcina</taxon>
    </lineage>
</organism>
<dbReference type="Gene3D" id="3.40.50.720">
    <property type="entry name" value="NAD(P)-binding Rossmann-like Domain"/>
    <property type="match status" value="1"/>
</dbReference>
<evidence type="ECO:0000256" key="3">
    <source>
        <dbReference type="RuleBase" id="RU000363"/>
    </source>
</evidence>